<feature type="repeat" description="WD" evidence="14">
    <location>
        <begin position="587"/>
        <end position="618"/>
    </location>
</feature>
<dbReference type="Gene3D" id="1.20.144.10">
    <property type="entry name" value="Phosphatidic acid phosphatase type 2/haloperoxidase"/>
    <property type="match status" value="1"/>
</dbReference>
<evidence type="ECO:0000256" key="16">
    <source>
        <dbReference type="SAM" id="Phobius"/>
    </source>
</evidence>
<dbReference type="GO" id="GO:0005789">
    <property type="term" value="C:endoplasmic reticulum membrane"/>
    <property type="evidence" value="ECO:0007669"/>
    <property type="project" value="UniProtKB-SubCell"/>
</dbReference>
<gene>
    <name evidence="18" type="primary">WDR89</name>
</gene>
<dbReference type="SUPFAM" id="SSF50978">
    <property type="entry name" value="WD40 repeat-like"/>
    <property type="match status" value="1"/>
</dbReference>
<evidence type="ECO:0000313" key="19">
    <source>
        <dbReference type="Proteomes" id="UP000000539"/>
    </source>
</evidence>
<keyword evidence="19" id="KW-1185">Reference proteome</keyword>
<dbReference type="SMART" id="SM00320">
    <property type="entry name" value="WD40"/>
    <property type="match status" value="5"/>
</dbReference>
<evidence type="ECO:0000256" key="1">
    <source>
        <dbReference type="ARBA" id="ARBA00004477"/>
    </source>
</evidence>
<dbReference type="GeneTree" id="ENSGT00940000158836"/>
<dbReference type="SMART" id="SM00014">
    <property type="entry name" value="acidPPc"/>
    <property type="match status" value="1"/>
</dbReference>
<keyword evidence="5" id="KW-0677">Repeat</keyword>
<feature type="transmembrane region" description="Helical" evidence="16">
    <location>
        <begin position="198"/>
        <end position="218"/>
    </location>
</feature>
<sequence>MAVCRRLARLAANLQDPHGVAAFQRLCGVEGPAGWAGSRGPVANGGSPPGGRRHPAGNGAVPGGAAPPQLWRRPRRNSLTEEDGCQEFNTHSRFLYYLFSLGTELGNELFYILFFPFCIWNLDAWLGRRLIIIWVWVMYLGQCTKDVIRWPRPASPPVVKLEVFYNSEYSMPSTHAMSGTAIPLALLLLSYGRWQYPLVFGLILAFCWCSLVCCSRIYMGMHSILDVIAGFLYAILILIVFHPVVDLIDDFNLTYKLLTASGTAFEMSAIEKIEEQFASLRIAKRSVLSEEPAYLLDIDVSGSAQSASSRFVAVSCSNKSIRVYNRETLNFLREYSSCPGTLNGVRFAHVCDSLVFSACSDGMVKCWDIRLATQKAAQVFSGYPSNVFISFDINCSDLMICAGTEKVETDTFLVFWDARGSTDCASTIREPLGVYSESHNDDVTKICFHPVKPSLVVSGSTDGLVNVFDINKDNEDDALISTCNSDSSVSFIGWSGKDYEQIYCTTHDEGFCWWDLAQLDTEEPIMLLRVLDARDAVCIENGSLNYLVGGMYHEKADRLFLIGGTATGDVHLISCSAAGLSLVGTLPGGHSATVRSFCWNPTEESLLTGGEDAQLLLWRPGAVERSLAKKMSMKIASSVQKRFALSFQAILGCCCIWRCSVERTAIREFCLGTYIHQSSDE</sequence>
<dbReference type="CDD" id="cd03388">
    <property type="entry name" value="PAP2_SPPase1"/>
    <property type="match status" value="1"/>
</dbReference>
<comment type="catalytic activity">
    <reaction evidence="12">
        <text>sphing-4-enine 1-phosphate + H2O = sphing-4-enine + phosphate</text>
        <dbReference type="Rhea" id="RHEA:27518"/>
        <dbReference type="ChEBI" id="CHEBI:15377"/>
        <dbReference type="ChEBI" id="CHEBI:43474"/>
        <dbReference type="ChEBI" id="CHEBI:57756"/>
        <dbReference type="ChEBI" id="CHEBI:60119"/>
    </reaction>
    <physiologicalReaction direction="left-to-right" evidence="12">
        <dbReference type="Rhea" id="RHEA:27519"/>
    </physiologicalReaction>
</comment>
<keyword evidence="4 16" id="KW-0812">Transmembrane</keyword>
<comment type="subcellular location">
    <subcellularLocation>
        <location evidence="1">Endoplasmic reticulum membrane</location>
        <topology evidence="1">Multi-pass membrane protein</topology>
    </subcellularLocation>
</comment>
<comment type="catalytic activity">
    <reaction evidence="13">
        <text>sphinganine 1-phosphate + H2O = sphinganine + phosphate</text>
        <dbReference type="Rhea" id="RHEA:27514"/>
        <dbReference type="ChEBI" id="CHEBI:15377"/>
        <dbReference type="ChEBI" id="CHEBI:43474"/>
        <dbReference type="ChEBI" id="CHEBI:57817"/>
        <dbReference type="ChEBI" id="CHEBI:57939"/>
    </reaction>
    <physiologicalReaction direction="left-to-right" evidence="13">
        <dbReference type="Rhea" id="RHEA:27515"/>
    </physiologicalReaction>
</comment>
<evidence type="ECO:0000256" key="7">
    <source>
        <dbReference type="ARBA" id="ARBA00022824"/>
    </source>
</evidence>
<comment type="similarity">
    <text evidence="11">Belongs to the type 2 lipid phosphate phosphatase family.</text>
</comment>
<dbReference type="GO" id="GO:0042392">
    <property type="term" value="F:sphingosine-1-phosphate phosphatase activity"/>
    <property type="evidence" value="ECO:0007669"/>
    <property type="project" value="UniProtKB-ARBA"/>
</dbReference>
<dbReference type="PROSITE" id="PS50294">
    <property type="entry name" value="WD_REPEATS_REGION"/>
    <property type="match status" value="1"/>
</dbReference>
<dbReference type="InterPro" id="IPR036322">
    <property type="entry name" value="WD40_repeat_dom_sf"/>
</dbReference>
<dbReference type="Ensembl" id="ENSGALT00010042733.1">
    <property type="protein sequence ID" value="ENSGALP00010025223.1"/>
    <property type="gene ID" value="ENSGALG00010017673.1"/>
</dbReference>
<keyword evidence="10 16" id="KW-0472">Membrane</keyword>
<dbReference type="FunCoup" id="A0A8V0Z3Z7">
    <property type="interactions" value="1116"/>
</dbReference>
<keyword evidence="9" id="KW-0443">Lipid metabolism</keyword>
<evidence type="ECO:0000256" key="12">
    <source>
        <dbReference type="ARBA" id="ARBA00049314"/>
    </source>
</evidence>
<feature type="region of interest" description="Disordered" evidence="15">
    <location>
        <begin position="38"/>
        <end position="72"/>
    </location>
</feature>
<evidence type="ECO:0000256" key="3">
    <source>
        <dbReference type="ARBA" id="ARBA00022574"/>
    </source>
</evidence>
<keyword evidence="3 14" id="KW-0853">WD repeat</keyword>
<evidence type="ECO:0000259" key="17">
    <source>
        <dbReference type="SMART" id="SM00014"/>
    </source>
</evidence>
<dbReference type="Proteomes" id="UP000000539">
    <property type="component" value="Chromosome 5"/>
</dbReference>
<dbReference type="Gene3D" id="2.130.10.10">
    <property type="entry name" value="YVTN repeat-like/Quinoprotein amine dehydrogenase"/>
    <property type="match status" value="2"/>
</dbReference>
<evidence type="ECO:0000256" key="14">
    <source>
        <dbReference type="PROSITE-ProRule" id="PRU00221"/>
    </source>
</evidence>
<evidence type="ECO:0000313" key="18">
    <source>
        <dbReference type="Ensembl" id="ENSGALP00010025223.1"/>
    </source>
</evidence>
<dbReference type="InterPro" id="IPR036938">
    <property type="entry name" value="PAP2/HPO_sf"/>
</dbReference>
<dbReference type="InterPro" id="IPR039328">
    <property type="entry name" value="WDR89"/>
</dbReference>
<keyword evidence="7" id="KW-0256">Endoplasmic reticulum</keyword>
<reference evidence="18" key="1">
    <citation type="submission" date="2020-11" db="EMBL/GenBank/DDBJ databases">
        <title>Gallus gallus (Chicken) genome, bGalGal1, GRCg7b, maternal haplotype autosomes + Z &amp; W.</title>
        <authorList>
            <person name="Warren W."/>
            <person name="Formenti G."/>
            <person name="Fedrigo O."/>
            <person name="Haase B."/>
            <person name="Mountcastle J."/>
            <person name="Balacco J."/>
            <person name="Tracey A."/>
            <person name="Schneider V."/>
            <person name="Okimoto R."/>
            <person name="Cheng H."/>
            <person name="Hawken R."/>
            <person name="Howe K."/>
            <person name="Jarvis E.D."/>
        </authorList>
    </citation>
    <scope>NUCLEOTIDE SEQUENCE [LARGE SCALE GENOMIC DNA]</scope>
    <source>
        <strain evidence="18">Broiler</strain>
    </source>
</reference>
<evidence type="ECO:0000256" key="4">
    <source>
        <dbReference type="ARBA" id="ARBA00022692"/>
    </source>
</evidence>
<feature type="transmembrane region" description="Helical" evidence="16">
    <location>
        <begin position="225"/>
        <end position="245"/>
    </location>
</feature>
<dbReference type="Pfam" id="PF00400">
    <property type="entry name" value="WD40"/>
    <property type="match status" value="3"/>
</dbReference>
<dbReference type="SUPFAM" id="SSF48317">
    <property type="entry name" value="Acid phosphatase/Vanadium-dependent haloperoxidase"/>
    <property type="match status" value="1"/>
</dbReference>
<organism evidence="18 19">
    <name type="scientific">Gallus gallus</name>
    <name type="common">Chicken</name>
    <dbReference type="NCBI Taxonomy" id="9031"/>
    <lineage>
        <taxon>Eukaryota</taxon>
        <taxon>Metazoa</taxon>
        <taxon>Chordata</taxon>
        <taxon>Craniata</taxon>
        <taxon>Vertebrata</taxon>
        <taxon>Euteleostomi</taxon>
        <taxon>Archelosauria</taxon>
        <taxon>Archosauria</taxon>
        <taxon>Dinosauria</taxon>
        <taxon>Saurischia</taxon>
        <taxon>Theropoda</taxon>
        <taxon>Coelurosauria</taxon>
        <taxon>Aves</taxon>
        <taxon>Neognathae</taxon>
        <taxon>Galloanserae</taxon>
        <taxon>Galliformes</taxon>
        <taxon>Phasianidae</taxon>
        <taxon>Phasianinae</taxon>
        <taxon>Gallus</taxon>
    </lineage>
</organism>
<dbReference type="PANTHER" id="PTHR22889">
    <property type="entry name" value="WD REPEAT-CONTAINING PROTEIN 89"/>
    <property type="match status" value="1"/>
</dbReference>
<dbReference type="Pfam" id="PF01569">
    <property type="entry name" value="PAP2"/>
    <property type="match status" value="1"/>
</dbReference>
<dbReference type="GO" id="GO:0006629">
    <property type="term" value="P:lipid metabolic process"/>
    <property type="evidence" value="ECO:0007669"/>
    <property type="project" value="UniProtKB-KW"/>
</dbReference>
<evidence type="ECO:0000256" key="5">
    <source>
        <dbReference type="ARBA" id="ARBA00022737"/>
    </source>
</evidence>
<dbReference type="AlphaFoldDB" id="A0A8V0Z3Z7"/>
<protein>
    <recommendedName>
        <fullName evidence="2">WD repeat-containing protein 89</fullName>
    </recommendedName>
</protein>
<dbReference type="FunFam" id="1.20.144.10:FF:000011">
    <property type="entry name" value="sphingosine-1-phosphate phosphatase 1"/>
    <property type="match status" value="1"/>
</dbReference>
<feature type="domain" description="Phosphatidic acid phosphatase type 2/haloperoxidase" evidence="17">
    <location>
        <begin position="128"/>
        <end position="242"/>
    </location>
</feature>
<proteinExistence type="inferred from homology"/>
<feature type="repeat" description="WD" evidence="14">
    <location>
        <begin position="436"/>
        <end position="478"/>
    </location>
</feature>
<evidence type="ECO:0000256" key="6">
    <source>
        <dbReference type="ARBA" id="ARBA00022801"/>
    </source>
</evidence>
<name>A0A8V0Z3Z7_CHICK</name>
<evidence type="ECO:0000256" key="8">
    <source>
        <dbReference type="ARBA" id="ARBA00022989"/>
    </source>
</evidence>
<reference evidence="18" key="2">
    <citation type="submission" date="2025-08" db="UniProtKB">
        <authorList>
            <consortium name="Ensembl"/>
        </authorList>
    </citation>
    <scope>IDENTIFICATION</scope>
    <source>
        <strain evidence="18">broiler</strain>
    </source>
</reference>
<feature type="compositionally biased region" description="Low complexity" evidence="15">
    <location>
        <begin position="56"/>
        <end position="68"/>
    </location>
</feature>
<dbReference type="InterPro" id="IPR015943">
    <property type="entry name" value="WD40/YVTN_repeat-like_dom_sf"/>
</dbReference>
<evidence type="ECO:0000256" key="10">
    <source>
        <dbReference type="ARBA" id="ARBA00023136"/>
    </source>
</evidence>
<evidence type="ECO:0000256" key="2">
    <source>
        <dbReference type="ARBA" id="ARBA00021125"/>
    </source>
</evidence>
<dbReference type="InterPro" id="IPR001680">
    <property type="entry name" value="WD40_rpt"/>
</dbReference>
<evidence type="ECO:0000256" key="11">
    <source>
        <dbReference type="ARBA" id="ARBA00038324"/>
    </source>
</evidence>
<dbReference type="PROSITE" id="PS50082">
    <property type="entry name" value="WD_REPEATS_2"/>
    <property type="match status" value="2"/>
</dbReference>
<keyword evidence="8 16" id="KW-1133">Transmembrane helix</keyword>
<reference evidence="18" key="3">
    <citation type="submission" date="2025-09" db="UniProtKB">
        <authorList>
            <consortium name="Ensembl"/>
        </authorList>
    </citation>
    <scope>IDENTIFICATION</scope>
    <source>
        <strain evidence="18">broiler</strain>
    </source>
</reference>
<accession>A0A8V0Z3Z7</accession>
<evidence type="ECO:0000256" key="13">
    <source>
        <dbReference type="ARBA" id="ARBA00050249"/>
    </source>
</evidence>
<feature type="transmembrane region" description="Helical" evidence="16">
    <location>
        <begin position="94"/>
        <end position="114"/>
    </location>
</feature>
<keyword evidence="6" id="KW-0378">Hydrolase</keyword>
<dbReference type="InterPro" id="IPR000326">
    <property type="entry name" value="PAP2/HPO"/>
</dbReference>
<evidence type="ECO:0000256" key="9">
    <source>
        <dbReference type="ARBA" id="ARBA00023098"/>
    </source>
</evidence>
<evidence type="ECO:0000256" key="15">
    <source>
        <dbReference type="SAM" id="MobiDB-lite"/>
    </source>
</evidence>
<dbReference type="PANTHER" id="PTHR22889:SF0">
    <property type="entry name" value="WD REPEAT-CONTAINING PROTEIN 89"/>
    <property type="match status" value="1"/>
</dbReference>